<dbReference type="GO" id="GO:0005783">
    <property type="term" value="C:endoplasmic reticulum"/>
    <property type="evidence" value="ECO:0007669"/>
    <property type="project" value="TreeGrafter"/>
</dbReference>
<dbReference type="PANTHER" id="PTHR44169:SF3">
    <property type="entry name" value="SHORT-CHAIN DEHYDROGENASE SRDE"/>
    <property type="match status" value="1"/>
</dbReference>
<proteinExistence type="inferred from homology"/>
<comment type="similarity">
    <text evidence="1 4">Belongs to the short-chain dehydrogenases/reductases (SDR) family.</text>
</comment>
<dbReference type="STRING" id="1442369.A0A0D2GRZ9"/>
<dbReference type="InterPro" id="IPR036291">
    <property type="entry name" value="NAD(P)-bd_dom_sf"/>
</dbReference>
<gene>
    <name evidence="5" type="ORF">Z518_10129</name>
</gene>
<dbReference type="VEuPathDB" id="FungiDB:Z518_10129"/>
<evidence type="ECO:0000313" key="5">
    <source>
        <dbReference type="EMBL" id="KIX01063.1"/>
    </source>
</evidence>
<evidence type="ECO:0000256" key="3">
    <source>
        <dbReference type="ARBA" id="ARBA00023002"/>
    </source>
</evidence>
<dbReference type="PROSITE" id="PS00061">
    <property type="entry name" value="ADH_SHORT"/>
    <property type="match status" value="1"/>
</dbReference>
<dbReference type="AlphaFoldDB" id="A0A0D2GRZ9"/>
<organism evidence="5 6">
    <name type="scientific">Rhinocladiella mackenziei CBS 650.93</name>
    <dbReference type="NCBI Taxonomy" id="1442369"/>
    <lineage>
        <taxon>Eukaryota</taxon>
        <taxon>Fungi</taxon>
        <taxon>Dikarya</taxon>
        <taxon>Ascomycota</taxon>
        <taxon>Pezizomycotina</taxon>
        <taxon>Eurotiomycetes</taxon>
        <taxon>Chaetothyriomycetidae</taxon>
        <taxon>Chaetothyriales</taxon>
        <taxon>Herpotrichiellaceae</taxon>
        <taxon>Rhinocladiella</taxon>
    </lineage>
</organism>
<keyword evidence="3" id="KW-0560">Oxidoreductase</keyword>
<dbReference type="InterPro" id="IPR002347">
    <property type="entry name" value="SDR_fam"/>
</dbReference>
<dbReference type="GeneID" id="25298200"/>
<dbReference type="Pfam" id="PF00106">
    <property type="entry name" value="adh_short"/>
    <property type="match status" value="1"/>
</dbReference>
<reference evidence="5 6" key="1">
    <citation type="submission" date="2015-01" db="EMBL/GenBank/DDBJ databases">
        <title>The Genome Sequence of Rhinocladiella mackenzie CBS 650.93.</title>
        <authorList>
            <consortium name="The Broad Institute Genomics Platform"/>
            <person name="Cuomo C."/>
            <person name="de Hoog S."/>
            <person name="Gorbushina A."/>
            <person name="Stielow B."/>
            <person name="Teixiera M."/>
            <person name="Abouelleil A."/>
            <person name="Chapman S.B."/>
            <person name="Priest M."/>
            <person name="Young S.K."/>
            <person name="Wortman J."/>
            <person name="Nusbaum C."/>
            <person name="Birren B."/>
        </authorList>
    </citation>
    <scope>NUCLEOTIDE SEQUENCE [LARGE SCALE GENOMIC DNA]</scope>
    <source>
        <strain evidence="5 6">CBS 650.93</strain>
    </source>
</reference>
<dbReference type="PANTHER" id="PTHR44169">
    <property type="entry name" value="NADPH-DEPENDENT 1-ACYLDIHYDROXYACETONE PHOSPHATE REDUCTASE"/>
    <property type="match status" value="1"/>
</dbReference>
<evidence type="ECO:0000256" key="4">
    <source>
        <dbReference type="RuleBase" id="RU000363"/>
    </source>
</evidence>
<dbReference type="CDD" id="cd05374">
    <property type="entry name" value="17beta-HSD-like_SDR_c"/>
    <property type="match status" value="1"/>
</dbReference>
<accession>A0A0D2GRZ9</accession>
<sequence length="292" mass="31628">MPRTVLITGCSDGGLGAALAVAFHKHGDRVFATTRNPAKMASLKALGIETLSLDVTSDDSIKTCVQEVSSLTGGSLDILINNAGSNYMMPLMDDEISEIEKLFRLNVWPLVRTTQLFLPLLRNAPHGAIVANNTSIMGVMGAPWQGAYNASKAAAGMFTQTLRLELQPFGVKVIDLKTGGVQSNIFAAMATHWEPGLPANSTYGLVRDRIEANVKGDIGGMELMAADVWAGQVVKDLSKCNPPAQIWRGTAAMRIWIASFMPIGMMDGMWKKLSGLDVFEKRLKQKESKKME</sequence>
<dbReference type="GO" id="GO:0005811">
    <property type="term" value="C:lipid droplet"/>
    <property type="evidence" value="ECO:0007669"/>
    <property type="project" value="TreeGrafter"/>
</dbReference>
<dbReference type="EMBL" id="KN847482">
    <property type="protein sequence ID" value="KIX01063.1"/>
    <property type="molecule type" value="Genomic_DNA"/>
</dbReference>
<protein>
    <recommendedName>
        <fullName evidence="7">Short-chain dehydrogenase/reductase</fullName>
    </recommendedName>
</protein>
<evidence type="ECO:0000313" key="6">
    <source>
        <dbReference type="Proteomes" id="UP000053617"/>
    </source>
</evidence>
<dbReference type="GO" id="GO:0004806">
    <property type="term" value="F:triacylglycerol lipase activity"/>
    <property type="evidence" value="ECO:0007669"/>
    <property type="project" value="TreeGrafter"/>
</dbReference>
<dbReference type="RefSeq" id="XP_013268199.1">
    <property type="nucleotide sequence ID" value="XM_013412745.1"/>
</dbReference>
<keyword evidence="6" id="KW-1185">Reference proteome</keyword>
<evidence type="ECO:0008006" key="7">
    <source>
        <dbReference type="Google" id="ProtNLM"/>
    </source>
</evidence>
<dbReference type="PRINTS" id="PR00081">
    <property type="entry name" value="GDHRDH"/>
</dbReference>
<keyword evidence="2" id="KW-0521">NADP</keyword>
<dbReference type="HOGENOM" id="CLU_010194_2_9_1"/>
<dbReference type="InterPro" id="IPR020904">
    <property type="entry name" value="Sc_DH/Rdtase_CS"/>
</dbReference>
<dbReference type="PRINTS" id="PR00080">
    <property type="entry name" value="SDRFAMILY"/>
</dbReference>
<dbReference type="GO" id="GO:0006654">
    <property type="term" value="P:phosphatidic acid biosynthetic process"/>
    <property type="evidence" value="ECO:0007669"/>
    <property type="project" value="TreeGrafter"/>
</dbReference>
<dbReference type="Gene3D" id="3.40.50.720">
    <property type="entry name" value="NAD(P)-binding Rossmann-like Domain"/>
    <property type="match status" value="1"/>
</dbReference>
<dbReference type="GO" id="GO:0000140">
    <property type="term" value="F:acylglycerone-phosphate reductase (NADP+) activity"/>
    <property type="evidence" value="ECO:0007669"/>
    <property type="project" value="TreeGrafter"/>
</dbReference>
<dbReference type="Proteomes" id="UP000053617">
    <property type="component" value="Unassembled WGS sequence"/>
</dbReference>
<dbReference type="GO" id="GO:0019433">
    <property type="term" value="P:triglyceride catabolic process"/>
    <property type="evidence" value="ECO:0007669"/>
    <property type="project" value="TreeGrafter"/>
</dbReference>
<dbReference type="SUPFAM" id="SSF51735">
    <property type="entry name" value="NAD(P)-binding Rossmann-fold domains"/>
    <property type="match status" value="1"/>
</dbReference>
<name>A0A0D2GRZ9_9EURO</name>
<evidence type="ECO:0000256" key="1">
    <source>
        <dbReference type="ARBA" id="ARBA00006484"/>
    </source>
</evidence>
<dbReference type="OrthoDB" id="2102561at2759"/>
<evidence type="ECO:0000256" key="2">
    <source>
        <dbReference type="ARBA" id="ARBA00022857"/>
    </source>
</evidence>